<comment type="caution">
    <text evidence="1">The sequence shown here is derived from an EMBL/GenBank/DDBJ whole genome shotgun (WGS) entry which is preliminary data.</text>
</comment>
<proteinExistence type="predicted"/>
<gene>
    <name evidence="1" type="ORF">N7515_006966</name>
</gene>
<reference evidence="1" key="1">
    <citation type="submission" date="2022-11" db="EMBL/GenBank/DDBJ databases">
        <authorList>
            <person name="Petersen C."/>
        </authorList>
    </citation>
    <scope>NUCLEOTIDE SEQUENCE</scope>
    <source>
        <strain evidence="1">IBT 22155</strain>
    </source>
</reference>
<dbReference type="EMBL" id="JAPQKL010000005">
    <property type="protein sequence ID" value="KAJ5130927.1"/>
    <property type="molecule type" value="Genomic_DNA"/>
</dbReference>
<dbReference type="RefSeq" id="XP_056521306.1">
    <property type="nucleotide sequence ID" value="XM_056667710.1"/>
</dbReference>
<dbReference type="AlphaFoldDB" id="A0A9W9GVR5"/>
<dbReference type="GeneID" id="81406880"/>
<organism evidence="1 2">
    <name type="scientific">Penicillium bovifimosum</name>
    <dbReference type="NCBI Taxonomy" id="126998"/>
    <lineage>
        <taxon>Eukaryota</taxon>
        <taxon>Fungi</taxon>
        <taxon>Dikarya</taxon>
        <taxon>Ascomycota</taxon>
        <taxon>Pezizomycotina</taxon>
        <taxon>Eurotiomycetes</taxon>
        <taxon>Eurotiomycetidae</taxon>
        <taxon>Eurotiales</taxon>
        <taxon>Aspergillaceae</taxon>
        <taxon>Penicillium</taxon>
    </lineage>
</organism>
<protein>
    <submittedName>
        <fullName evidence="1">Uncharacterized protein</fullName>
    </submittedName>
</protein>
<evidence type="ECO:0000313" key="1">
    <source>
        <dbReference type="EMBL" id="KAJ5130927.1"/>
    </source>
</evidence>
<keyword evidence="2" id="KW-1185">Reference proteome</keyword>
<name>A0A9W9GVR5_9EURO</name>
<evidence type="ECO:0000313" key="2">
    <source>
        <dbReference type="Proteomes" id="UP001149079"/>
    </source>
</evidence>
<reference evidence="1" key="2">
    <citation type="journal article" date="2023" name="IMA Fungus">
        <title>Comparative genomic study of the Penicillium genus elucidates a diverse pangenome and 15 lateral gene transfer events.</title>
        <authorList>
            <person name="Petersen C."/>
            <person name="Sorensen T."/>
            <person name="Nielsen M.R."/>
            <person name="Sondergaard T.E."/>
            <person name="Sorensen J.L."/>
            <person name="Fitzpatrick D.A."/>
            <person name="Frisvad J.C."/>
            <person name="Nielsen K.L."/>
        </authorList>
    </citation>
    <scope>NUCLEOTIDE SEQUENCE</scope>
    <source>
        <strain evidence="1">IBT 22155</strain>
    </source>
</reference>
<accession>A0A9W9GVR5</accession>
<sequence length="49" mass="5577">MGTPTKRFDAKQEHMLGFRSTVATFLFLDYTASPPLMEKVSHMSTNSLR</sequence>
<dbReference type="Proteomes" id="UP001149079">
    <property type="component" value="Unassembled WGS sequence"/>
</dbReference>